<sequence length="91" mass="10947">MEKANRQLSSTQDEQQTRSKELRNVQKKQERIGKEVYYHYYKGEQEENFFPPTNQGDEPIINSSQKVKEEEISDNQEPEYQDPRFVSELIY</sequence>
<organism evidence="2 3">
    <name type="scientific">Austropuccinia psidii MF-1</name>
    <dbReference type="NCBI Taxonomy" id="1389203"/>
    <lineage>
        <taxon>Eukaryota</taxon>
        <taxon>Fungi</taxon>
        <taxon>Dikarya</taxon>
        <taxon>Basidiomycota</taxon>
        <taxon>Pucciniomycotina</taxon>
        <taxon>Pucciniomycetes</taxon>
        <taxon>Pucciniales</taxon>
        <taxon>Sphaerophragmiaceae</taxon>
        <taxon>Austropuccinia</taxon>
    </lineage>
</organism>
<feature type="compositionally biased region" description="Acidic residues" evidence="1">
    <location>
        <begin position="71"/>
        <end position="80"/>
    </location>
</feature>
<feature type="compositionally biased region" description="Polar residues" evidence="1">
    <location>
        <begin position="51"/>
        <end position="65"/>
    </location>
</feature>
<accession>A0A9Q3PGH0</accession>
<protein>
    <submittedName>
        <fullName evidence="2">Uncharacterized protein</fullName>
    </submittedName>
</protein>
<comment type="caution">
    <text evidence="2">The sequence shown here is derived from an EMBL/GenBank/DDBJ whole genome shotgun (WGS) entry which is preliminary data.</text>
</comment>
<keyword evidence="3" id="KW-1185">Reference proteome</keyword>
<feature type="compositionally biased region" description="Basic and acidic residues" evidence="1">
    <location>
        <begin position="15"/>
        <end position="28"/>
    </location>
</feature>
<dbReference type="EMBL" id="AVOT02068436">
    <property type="protein sequence ID" value="MBW0559672.1"/>
    <property type="molecule type" value="Genomic_DNA"/>
</dbReference>
<gene>
    <name evidence="2" type="ORF">O181_099387</name>
</gene>
<dbReference type="Proteomes" id="UP000765509">
    <property type="component" value="Unassembled WGS sequence"/>
</dbReference>
<name>A0A9Q3PGH0_9BASI</name>
<feature type="region of interest" description="Disordered" evidence="1">
    <location>
        <begin position="1"/>
        <end position="28"/>
    </location>
</feature>
<dbReference type="AlphaFoldDB" id="A0A9Q3PGH0"/>
<evidence type="ECO:0000313" key="2">
    <source>
        <dbReference type="EMBL" id="MBW0559672.1"/>
    </source>
</evidence>
<feature type="region of interest" description="Disordered" evidence="1">
    <location>
        <begin position="47"/>
        <end position="91"/>
    </location>
</feature>
<evidence type="ECO:0000256" key="1">
    <source>
        <dbReference type="SAM" id="MobiDB-lite"/>
    </source>
</evidence>
<proteinExistence type="predicted"/>
<evidence type="ECO:0000313" key="3">
    <source>
        <dbReference type="Proteomes" id="UP000765509"/>
    </source>
</evidence>
<reference evidence="2" key="1">
    <citation type="submission" date="2021-03" db="EMBL/GenBank/DDBJ databases">
        <title>Draft genome sequence of rust myrtle Austropuccinia psidii MF-1, a brazilian biotype.</title>
        <authorList>
            <person name="Quecine M.C."/>
            <person name="Pachon D.M.R."/>
            <person name="Bonatelli M.L."/>
            <person name="Correr F.H."/>
            <person name="Franceschini L.M."/>
            <person name="Leite T.F."/>
            <person name="Margarido G.R.A."/>
            <person name="Almeida C.A."/>
            <person name="Ferrarezi J.A."/>
            <person name="Labate C.A."/>
        </authorList>
    </citation>
    <scope>NUCLEOTIDE SEQUENCE</scope>
    <source>
        <strain evidence="2">MF-1</strain>
    </source>
</reference>
<feature type="compositionally biased region" description="Polar residues" evidence="1">
    <location>
        <begin position="1"/>
        <end position="14"/>
    </location>
</feature>